<dbReference type="SUPFAM" id="SSF52833">
    <property type="entry name" value="Thioredoxin-like"/>
    <property type="match status" value="1"/>
</dbReference>
<dbReference type="SMART" id="SM00594">
    <property type="entry name" value="UAS"/>
    <property type="match status" value="1"/>
</dbReference>
<feature type="compositionally biased region" description="Basic and acidic residues" evidence="1">
    <location>
        <begin position="317"/>
        <end position="336"/>
    </location>
</feature>
<evidence type="ECO:0000313" key="4">
    <source>
        <dbReference type="Proteomes" id="UP001190700"/>
    </source>
</evidence>
<dbReference type="Pfam" id="PF21021">
    <property type="entry name" value="FAF1"/>
    <property type="match status" value="1"/>
</dbReference>
<comment type="caution">
    <text evidence="3">The sequence shown here is derived from an EMBL/GenBank/DDBJ whole genome shotgun (WGS) entry which is preliminary data.</text>
</comment>
<dbReference type="Gene3D" id="1.10.8.10">
    <property type="entry name" value="DNA helicase RuvA subunit, C-terminal domain"/>
    <property type="match status" value="1"/>
</dbReference>
<organism evidence="3 4">
    <name type="scientific">Cymbomonas tetramitiformis</name>
    <dbReference type="NCBI Taxonomy" id="36881"/>
    <lineage>
        <taxon>Eukaryota</taxon>
        <taxon>Viridiplantae</taxon>
        <taxon>Chlorophyta</taxon>
        <taxon>Pyramimonadophyceae</taxon>
        <taxon>Pyramimonadales</taxon>
        <taxon>Pyramimonadaceae</taxon>
        <taxon>Cymbomonas</taxon>
    </lineage>
</organism>
<keyword evidence="4" id="KW-1185">Reference proteome</keyword>
<dbReference type="GO" id="GO:0043130">
    <property type="term" value="F:ubiquitin binding"/>
    <property type="evidence" value="ECO:0007669"/>
    <property type="project" value="TreeGrafter"/>
</dbReference>
<dbReference type="Pfam" id="PF14555">
    <property type="entry name" value="UBA_4"/>
    <property type="match status" value="1"/>
</dbReference>
<dbReference type="GO" id="GO:0036503">
    <property type="term" value="P:ERAD pathway"/>
    <property type="evidence" value="ECO:0007669"/>
    <property type="project" value="TreeGrafter"/>
</dbReference>
<dbReference type="GO" id="GO:0005783">
    <property type="term" value="C:endoplasmic reticulum"/>
    <property type="evidence" value="ECO:0007669"/>
    <property type="project" value="TreeGrafter"/>
</dbReference>
<dbReference type="EMBL" id="LGRX02035073">
    <property type="protein sequence ID" value="KAK3236372.1"/>
    <property type="molecule type" value="Genomic_DNA"/>
</dbReference>
<sequence>MDEADKLQCFMDITAINDVEYCRGILEAHGWNVELAVNTALGDGLQPTQSLAAAVSPPEETPEPIESVPRPVPLPPRVSGVQIPRLLNIPVAIVRLMSTAVAGVFGIGLQVLGGAIRAIFPQRVRRGLSGTVQSFASGLPTPDPVASADDFIKHFQASYGYTHPGFERLSYKDALKKAQQQFKFLVIYLHAPEHQDAPKFCRETLCSNAVTDFLSENFLTWGGDIRSADAFQLSSVLQASTYPFIAVLATINSRVSMIAADEGGNMNAERLLTLLAQVLETQGPEMVAARADEEERDANRRLRAEQDADYEASLAADQERENQRRAEEERVAREQEEIQAQSAAEAKAKADAEAHAREFEAALEKRRLEKAAALGSEPAAGPGVSVVSGIGCRIFLASSPLLPPHISYYSPSKALGHGLPPPDLKALKALRLVDLSVSFASCIFSGEELSDVSGKWVVL</sequence>
<protein>
    <recommendedName>
        <fullName evidence="2">UAS domain-containing protein</fullName>
    </recommendedName>
</protein>
<dbReference type="PANTHER" id="PTHR23322">
    <property type="entry name" value="FAS-ASSOCIATED PROTEIN"/>
    <property type="match status" value="1"/>
</dbReference>
<gene>
    <name evidence="3" type="ORF">CYMTET_53484</name>
</gene>
<reference evidence="3 4" key="1">
    <citation type="journal article" date="2015" name="Genome Biol. Evol.">
        <title>Comparative Genomics of a Bacterivorous Green Alga Reveals Evolutionary Causalities and Consequences of Phago-Mixotrophic Mode of Nutrition.</title>
        <authorList>
            <person name="Burns J.A."/>
            <person name="Paasch A."/>
            <person name="Narechania A."/>
            <person name="Kim E."/>
        </authorList>
    </citation>
    <scope>NUCLEOTIDE SEQUENCE [LARGE SCALE GENOMIC DNA]</scope>
    <source>
        <strain evidence="3 4">PLY_AMNH</strain>
    </source>
</reference>
<dbReference type="InterPro" id="IPR006577">
    <property type="entry name" value="UAS"/>
</dbReference>
<accession>A0AAE0BH46</accession>
<evidence type="ECO:0000313" key="3">
    <source>
        <dbReference type="EMBL" id="KAK3236372.1"/>
    </source>
</evidence>
<dbReference type="PANTHER" id="PTHR23322:SF1">
    <property type="entry name" value="FAS-ASSOCIATED FACTOR 2"/>
    <property type="match status" value="1"/>
</dbReference>
<evidence type="ECO:0000256" key="1">
    <source>
        <dbReference type="SAM" id="MobiDB-lite"/>
    </source>
</evidence>
<dbReference type="InterPro" id="IPR049483">
    <property type="entry name" value="FAF1_2-like_UAS"/>
</dbReference>
<dbReference type="AlphaFoldDB" id="A0AAE0BH46"/>
<dbReference type="InterPro" id="IPR050730">
    <property type="entry name" value="UBX_domain-protein"/>
</dbReference>
<evidence type="ECO:0000259" key="2">
    <source>
        <dbReference type="SMART" id="SM00594"/>
    </source>
</evidence>
<dbReference type="Proteomes" id="UP001190700">
    <property type="component" value="Unassembled WGS sequence"/>
</dbReference>
<feature type="region of interest" description="Disordered" evidence="1">
    <location>
        <begin position="48"/>
        <end position="71"/>
    </location>
</feature>
<feature type="compositionally biased region" description="Basic and acidic residues" evidence="1">
    <location>
        <begin position="290"/>
        <end position="306"/>
    </location>
</feature>
<proteinExistence type="predicted"/>
<dbReference type="Gene3D" id="3.40.30.10">
    <property type="entry name" value="Glutaredoxin"/>
    <property type="match status" value="1"/>
</dbReference>
<name>A0AAE0BH46_9CHLO</name>
<feature type="region of interest" description="Disordered" evidence="1">
    <location>
        <begin position="288"/>
        <end position="351"/>
    </location>
</feature>
<dbReference type="InterPro" id="IPR036249">
    <property type="entry name" value="Thioredoxin-like_sf"/>
</dbReference>
<feature type="domain" description="UAS" evidence="2">
    <location>
        <begin position="150"/>
        <end position="276"/>
    </location>
</feature>
<dbReference type="CDD" id="cd02958">
    <property type="entry name" value="UAS"/>
    <property type="match status" value="1"/>
</dbReference>